<evidence type="ECO:0000313" key="3">
    <source>
        <dbReference type="Proteomes" id="UP000199245"/>
    </source>
</evidence>
<keyword evidence="1" id="KW-1133">Transmembrane helix</keyword>
<evidence type="ECO:0000256" key="1">
    <source>
        <dbReference type="SAM" id="Phobius"/>
    </source>
</evidence>
<dbReference type="RefSeq" id="WP_143029769.1">
    <property type="nucleotide sequence ID" value="NZ_FMZW01000051.1"/>
</dbReference>
<evidence type="ECO:0000313" key="2">
    <source>
        <dbReference type="EMBL" id="SDF33210.1"/>
    </source>
</evidence>
<keyword evidence="1" id="KW-0812">Transmembrane</keyword>
<dbReference type="EMBL" id="FMZW01000051">
    <property type="protein sequence ID" value="SDF33210.1"/>
    <property type="molecule type" value="Genomic_DNA"/>
</dbReference>
<dbReference type="AlphaFoldDB" id="A0A1G7K826"/>
<dbReference type="Proteomes" id="UP000199245">
    <property type="component" value="Unassembled WGS sequence"/>
</dbReference>
<feature type="transmembrane region" description="Helical" evidence="1">
    <location>
        <begin position="12"/>
        <end position="33"/>
    </location>
</feature>
<gene>
    <name evidence="2" type="ORF">SAMN05216337_105166</name>
</gene>
<name>A0A1G7K826_9BRAD</name>
<accession>A0A1G7K826</accession>
<keyword evidence="1" id="KW-0472">Membrane</keyword>
<organism evidence="2 3">
    <name type="scientific">Bradyrhizobium brasilense</name>
    <dbReference type="NCBI Taxonomy" id="1419277"/>
    <lineage>
        <taxon>Bacteria</taxon>
        <taxon>Pseudomonadati</taxon>
        <taxon>Pseudomonadota</taxon>
        <taxon>Alphaproteobacteria</taxon>
        <taxon>Hyphomicrobiales</taxon>
        <taxon>Nitrobacteraceae</taxon>
        <taxon>Bradyrhizobium</taxon>
    </lineage>
</organism>
<protein>
    <submittedName>
        <fullName evidence="2">Uncharacterized protein</fullName>
    </submittedName>
</protein>
<sequence>MPLISSESWPGTAASIAGIFIVVGLGFGTVRYVEWSSDANLARFMSRTEVVEAASISILPLKGRTGCEQGNQSPSALSLPLE</sequence>
<proteinExistence type="predicted"/>
<reference evidence="2 3" key="1">
    <citation type="submission" date="2016-10" db="EMBL/GenBank/DDBJ databases">
        <authorList>
            <person name="de Groot N.N."/>
        </authorList>
    </citation>
    <scope>NUCLEOTIDE SEQUENCE [LARGE SCALE GENOMIC DNA]</scope>
    <source>
        <strain evidence="2 3">R5</strain>
    </source>
</reference>